<dbReference type="InterPro" id="IPR036291">
    <property type="entry name" value="NAD(P)-bd_dom_sf"/>
</dbReference>
<evidence type="ECO:0000313" key="5">
    <source>
        <dbReference type="Proteomes" id="UP000248423"/>
    </source>
</evidence>
<dbReference type="Pfam" id="PF05368">
    <property type="entry name" value="NmrA"/>
    <property type="match status" value="1"/>
</dbReference>
<dbReference type="AlphaFoldDB" id="A0A319ETS7"/>
<gene>
    <name evidence="4" type="ORF">BO78DRAFT_449043</name>
</gene>
<dbReference type="STRING" id="1448318.A0A319ETS7"/>
<dbReference type="PANTHER" id="PTHR42748">
    <property type="entry name" value="NITROGEN METABOLITE REPRESSION PROTEIN NMRA FAMILY MEMBER"/>
    <property type="match status" value="1"/>
</dbReference>
<dbReference type="PANTHER" id="PTHR42748:SF7">
    <property type="entry name" value="NMRA LIKE REDOX SENSOR 1-RELATED"/>
    <property type="match status" value="1"/>
</dbReference>
<accession>A0A319ETS7</accession>
<evidence type="ECO:0000256" key="1">
    <source>
        <dbReference type="ARBA" id="ARBA00006328"/>
    </source>
</evidence>
<evidence type="ECO:0000259" key="3">
    <source>
        <dbReference type="Pfam" id="PF05368"/>
    </source>
</evidence>
<proteinExistence type="inferred from homology"/>
<evidence type="ECO:0000256" key="2">
    <source>
        <dbReference type="ARBA" id="ARBA00022857"/>
    </source>
</evidence>
<dbReference type="OrthoDB" id="9997102at2759"/>
<reference evidence="4 5" key="1">
    <citation type="submission" date="2018-02" db="EMBL/GenBank/DDBJ databases">
        <title>The genomes of Aspergillus section Nigri reveals drivers in fungal speciation.</title>
        <authorList>
            <consortium name="DOE Joint Genome Institute"/>
            <person name="Vesth T.C."/>
            <person name="Nybo J."/>
            <person name="Theobald S."/>
            <person name="Brandl J."/>
            <person name="Frisvad J.C."/>
            <person name="Nielsen K.F."/>
            <person name="Lyhne E.K."/>
            <person name="Kogle M.E."/>
            <person name="Kuo A."/>
            <person name="Riley R."/>
            <person name="Clum A."/>
            <person name="Nolan M."/>
            <person name="Lipzen A."/>
            <person name="Salamov A."/>
            <person name="Henrissat B."/>
            <person name="Wiebenga A."/>
            <person name="De vries R.P."/>
            <person name="Grigoriev I.V."/>
            <person name="Mortensen U.H."/>
            <person name="Andersen M.R."/>
            <person name="Baker S.E."/>
        </authorList>
    </citation>
    <scope>NUCLEOTIDE SEQUENCE [LARGE SCALE GENOMIC DNA]</scope>
    <source>
        <strain evidence="4 5">CBS 121057</strain>
    </source>
</reference>
<organism evidence="4 5">
    <name type="scientific">Aspergillus sclerotiicarbonarius (strain CBS 121057 / IBT 28362)</name>
    <dbReference type="NCBI Taxonomy" id="1448318"/>
    <lineage>
        <taxon>Eukaryota</taxon>
        <taxon>Fungi</taxon>
        <taxon>Dikarya</taxon>
        <taxon>Ascomycota</taxon>
        <taxon>Pezizomycotina</taxon>
        <taxon>Eurotiomycetes</taxon>
        <taxon>Eurotiomycetidae</taxon>
        <taxon>Eurotiales</taxon>
        <taxon>Aspergillaceae</taxon>
        <taxon>Aspergillus</taxon>
        <taxon>Aspergillus subgen. Circumdati</taxon>
    </lineage>
</organism>
<evidence type="ECO:0000313" key="4">
    <source>
        <dbReference type="EMBL" id="PYI04719.1"/>
    </source>
</evidence>
<name>A0A319ETS7_ASPSB</name>
<dbReference type="Gene3D" id="3.90.25.10">
    <property type="entry name" value="UDP-galactose 4-epimerase, domain 1"/>
    <property type="match status" value="1"/>
</dbReference>
<feature type="domain" description="NmrA-like" evidence="3">
    <location>
        <begin position="4"/>
        <end position="277"/>
    </location>
</feature>
<protein>
    <submittedName>
        <fullName evidence="4">Nucleoside-diphosphate-sugar epimerase family protein</fullName>
    </submittedName>
</protein>
<dbReference type="InterPro" id="IPR008030">
    <property type="entry name" value="NmrA-like"/>
</dbReference>
<dbReference type="Gene3D" id="3.40.50.720">
    <property type="entry name" value="NAD(P)-binding Rossmann-like Domain"/>
    <property type="match status" value="1"/>
</dbReference>
<dbReference type="VEuPathDB" id="FungiDB:BO78DRAFT_449043"/>
<dbReference type="EMBL" id="KZ826365">
    <property type="protein sequence ID" value="PYI04719.1"/>
    <property type="molecule type" value="Genomic_DNA"/>
</dbReference>
<keyword evidence="5" id="KW-1185">Reference proteome</keyword>
<dbReference type="Proteomes" id="UP000248423">
    <property type="component" value="Unassembled WGS sequence"/>
</dbReference>
<keyword evidence="2" id="KW-0521">NADP</keyword>
<dbReference type="GO" id="GO:0005634">
    <property type="term" value="C:nucleus"/>
    <property type="evidence" value="ECO:0007669"/>
    <property type="project" value="TreeGrafter"/>
</dbReference>
<dbReference type="SUPFAM" id="SSF51735">
    <property type="entry name" value="NAD(P)-binding Rossmann-fold domains"/>
    <property type="match status" value="1"/>
</dbReference>
<sequence length="301" mass="33555">MAAVLITGATGNQGGALIKSLVSRQAPFEILAVTRNPASPSAQRLSKLSSNITLIQGDLDSPAAIFDNAHRATKSPIWGVYSVQAAIGNASAEESQGKALIDESIKQDVRFFVYSSVDRGGEERSFNNPTKIPHFIKKHNIEHHLVERTKGTPMEWTILRPTAFYENLTSDFFGKVFATSFDMALKGSPLQMVAASDIGYFGADAFLHPEQYRGQGVSLAGDELTHTQMTQIFKEKTGQPLPKTFRPLCSLFMASMKDMGYMFKWFHDQGYRANIESLRVRHPGLKNFGTWLEQESDFRRR</sequence>
<comment type="similarity">
    <text evidence="1">Belongs to the NmrA-type oxidoreductase family.</text>
</comment>
<dbReference type="InterPro" id="IPR051164">
    <property type="entry name" value="NmrA-like_oxidored"/>
</dbReference>